<name>A0A0L6UPM3_9BASI</name>
<protein>
    <submittedName>
        <fullName evidence="1">Uncharacterized protein</fullName>
    </submittedName>
</protein>
<sequence>YSLVSLASVKRLLTITSMSANPADENKPSQNTSSIKTTESSYTMEKIDLIYLKLAIDAIPTLTQDNFSLWHTQILHYLDRLSLNFFFVDSKGTISTNDAQNVQTLFFLYSIHPLVIIYPRLRIFCSHDFETVIDHSEKGLVRTSGTEALTIKGIGTIKISTNQGQLILNKPCIRWISSSV</sequence>
<keyword evidence="2" id="KW-1185">Reference proteome</keyword>
<dbReference type="EMBL" id="LAVV01009506">
    <property type="protein sequence ID" value="KNZ50474.1"/>
    <property type="molecule type" value="Genomic_DNA"/>
</dbReference>
<evidence type="ECO:0000313" key="2">
    <source>
        <dbReference type="Proteomes" id="UP000037035"/>
    </source>
</evidence>
<accession>A0A0L6UPM3</accession>
<dbReference type="Proteomes" id="UP000037035">
    <property type="component" value="Unassembled WGS sequence"/>
</dbReference>
<proteinExistence type="predicted"/>
<evidence type="ECO:0000313" key="1">
    <source>
        <dbReference type="EMBL" id="KNZ50474.1"/>
    </source>
</evidence>
<dbReference type="AlphaFoldDB" id="A0A0L6UPM3"/>
<dbReference type="VEuPathDB" id="FungiDB:VP01_4403g2"/>
<gene>
    <name evidence="1" type="ORF">VP01_4403g2</name>
</gene>
<reference evidence="1 2" key="1">
    <citation type="submission" date="2015-08" db="EMBL/GenBank/DDBJ databases">
        <title>Next Generation Sequencing and Analysis of the Genome of Puccinia sorghi L Schw, the Causal Agent of Maize Common Rust.</title>
        <authorList>
            <person name="Rochi L."/>
            <person name="Burguener G."/>
            <person name="Darino M."/>
            <person name="Turjanski A."/>
            <person name="Kreff E."/>
            <person name="Dieguez M.J."/>
            <person name="Sacco F."/>
        </authorList>
    </citation>
    <scope>NUCLEOTIDE SEQUENCE [LARGE SCALE GENOMIC DNA]</scope>
    <source>
        <strain evidence="1 2">RO10H11247</strain>
    </source>
</reference>
<comment type="caution">
    <text evidence="1">The sequence shown here is derived from an EMBL/GenBank/DDBJ whole genome shotgun (WGS) entry which is preliminary data.</text>
</comment>
<organism evidence="1 2">
    <name type="scientific">Puccinia sorghi</name>
    <dbReference type="NCBI Taxonomy" id="27349"/>
    <lineage>
        <taxon>Eukaryota</taxon>
        <taxon>Fungi</taxon>
        <taxon>Dikarya</taxon>
        <taxon>Basidiomycota</taxon>
        <taxon>Pucciniomycotina</taxon>
        <taxon>Pucciniomycetes</taxon>
        <taxon>Pucciniales</taxon>
        <taxon>Pucciniaceae</taxon>
        <taxon>Puccinia</taxon>
    </lineage>
</organism>
<feature type="non-terminal residue" evidence="1">
    <location>
        <position position="1"/>
    </location>
</feature>